<dbReference type="PANTHER" id="PTHR22726">
    <property type="entry name" value="METALLOENDOPEPTIDASE OMA1"/>
    <property type="match status" value="1"/>
</dbReference>
<dbReference type="RefSeq" id="WP_261500826.1">
    <property type="nucleotide sequence ID" value="NZ_JAODYH010000005.1"/>
</dbReference>
<dbReference type="EMBL" id="JAODYH010000005">
    <property type="protein sequence ID" value="MCT9811587.1"/>
    <property type="molecule type" value="Genomic_DNA"/>
</dbReference>
<keyword evidence="3" id="KW-0479">Metal-binding</keyword>
<dbReference type="InterPro" id="IPR051156">
    <property type="entry name" value="Mito/Outer_Membr_Metalloprot"/>
</dbReference>
<reference evidence="9 10" key="1">
    <citation type="submission" date="2022-09" db="EMBL/GenBank/DDBJ databases">
        <title>Draft genome of isolate Be4.</title>
        <authorList>
            <person name="Sanchez-Castro I."/>
            <person name="Martinez-Rodriguez P."/>
            <person name="Descostes M."/>
            <person name="Merroun M."/>
        </authorList>
    </citation>
    <scope>NUCLEOTIDE SEQUENCE [LARGE SCALE GENOMIC DNA]</scope>
    <source>
        <strain evidence="9 10">Be4</strain>
    </source>
</reference>
<evidence type="ECO:0000256" key="5">
    <source>
        <dbReference type="ARBA" id="ARBA00022833"/>
    </source>
</evidence>
<keyword evidence="4 9" id="KW-0378">Hydrolase</keyword>
<keyword evidence="6 9" id="KW-0482">Metalloprotease</keyword>
<accession>A0ABT2PM72</accession>
<comment type="cofactor">
    <cofactor evidence="1">
        <name>Zn(2+)</name>
        <dbReference type="ChEBI" id="CHEBI:29105"/>
    </cofactor>
</comment>
<comment type="caution">
    <text evidence="9">The sequence shown here is derived from an EMBL/GenBank/DDBJ whole genome shotgun (WGS) entry which is preliminary data.</text>
</comment>
<dbReference type="Proteomes" id="UP001525968">
    <property type="component" value="Unassembled WGS sequence"/>
</dbReference>
<evidence type="ECO:0000256" key="7">
    <source>
        <dbReference type="SAM" id="SignalP"/>
    </source>
</evidence>
<dbReference type="PANTHER" id="PTHR22726:SF1">
    <property type="entry name" value="METALLOENDOPEPTIDASE OMA1, MITOCHONDRIAL"/>
    <property type="match status" value="1"/>
</dbReference>
<feature type="domain" description="Peptidase M48" evidence="8">
    <location>
        <begin position="106"/>
        <end position="272"/>
    </location>
</feature>
<proteinExistence type="predicted"/>
<feature type="chain" id="PRO_5045406278" evidence="7">
    <location>
        <begin position="33"/>
        <end position="514"/>
    </location>
</feature>
<evidence type="ECO:0000313" key="10">
    <source>
        <dbReference type="Proteomes" id="UP001525968"/>
    </source>
</evidence>
<dbReference type="InterPro" id="IPR011990">
    <property type="entry name" value="TPR-like_helical_dom_sf"/>
</dbReference>
<feature type="signal peptide" evidence="7">
    <location>
        <begin position="1"/>
        <end position="32"/>
    </location>
</feature>
<evidence type="ECO:0000256" key="6">
    <source>
        <dbReference type="ARBA" id="ARBA00023049"/>
    </source>
</evidence>
<dbReference type="InterPro" id="IPR001915">
    <property type="entry name" value="Peptidase_M48"/>
</dbReference>
<evidence type="ECO:0000256" key="1">
    <source>
        <dbReference type="ARBA" id="ARBA00001947"/>
    </source>
</evidence>
<keyword evidence="2" id="KW-0645">Protease</keyword>
<protein>
    <submittedName>
        <fullName evidence="9">M48 family metalloprotease</fullName>
        <ecNumber evidence="9">3.4.24.-</ecNumber>
    </submittedName>
</protein>
<keyword evidence="7" id="KW-0732">Signal</keyword>
<name>A0ABT2PM72_9BURK</name>
<dbReference type="GO" id="GO:0008237">
    <property type="term" value="F:metallopeptidase activity"/>
    <property type="evidence" value="ECO:0007669"/>
    <property type="project" value="UniProtKB-KW"/>
</dbReference>
<sequence length="514" mass="55980">MLFFRQHTVSRLLAAALACASLQPSLVAPALAQESLQLPTLGDGASITTGEERRLGDRIIRSLYRDPDYIEDAPLQEYVTDIWQHLLAAARKRGELSTELDERFAWEILLGRDRSVNAFALPGGYLGVHLGLIGVVGTRDELASVLAHELSHVTQRHIARLIAQQSRQTPLMIGTLILGALAAAKSPNAGQALMVGGQALAAQNQLNFSRDMEREADRMGYSLMAPGGFSPQGFVGMFGRLQQANRLNDNGSWPYLRSHPLTTERIADMQARQPPGQSSAQPAPSLEHGMMAARARVLSRPGVDVLRQWVQLPQTSGFPTQPQAQRVAALYAAVLSQVQLQDWGPARAMLPALRQALGNDAAGLRQTALLAAELELAAGQPQAALQALSAISEKTDQASRPLLLLRTQILLRLGQANDMAGPLQTWVALHPQDAAAWQALAQVWQAQGQGLRALRAEAEAQAAHYDYAAARDRFRAGQELARRSNTRADLIEVSIIDIRLRAMEDLLREQAAER</sequence>
<evidence type="ECO:0000256" key="4">
    <source>
        <dbReference type="ARBA" id="ARBA00022801"/>
    </source>
</evidence>
<keyword evidence="5" id="KW-0862">Zinc</keyword>
<evidence type="ECO:0000256" key="3">
    <source>
        <dbReference type="ARBA" id="ARBA00022723"/>
    </source>
</evidence>
<dbReference type="Gene3D" id="1.25.40.10">
    <property type="entry name" value="Tetratricopeptide repeat domain"/>
    <property type="match status" value="1"/>
</dbReference>
<organism evidence="9 10">
    <name type="scientific">Acidovorax bellezanensis</name>
    <dbReference type="NCBI Taxonomy" id="2976702"/>
    <lineage>
        <taxon>Bacteria</taxon>
        <taxon>Pseudomonadati</taxon>
        <taxon>Pseudomonadota</taxon>
        <taxon>Betaproteobacteria</taxon>
        <taxon>Burkholderiales</taxon>
        <taxon>Comamonadaceae</taxon>
        <taxon>Acidovorax</taxon>
    </lineage>
</organism>
<evidence type="ECO:0000313" key="9">
    <source>
        <dbReference type="EMBL" id="MCT9811587.1"/>
    </source>
</evidence>
<dbReference type="Gene3D" id="3.30.2010.10">
    <property type="entry name" value="Metalloproteases ('zincins'), catalytic domain"/>
    <property type="match status" value="1"/>
</dbReference>
<evidence type="ECO:0000259" key="8">
    <source>
        <dbReference type="Pfam" id="PF01435"/>
    </source>
</evidence>
<gene>
    <name evidence="9" type="ORF">N0K08_13130</name>
</gene>
<dbReference type="EC" id="3.4.24.-" evidence="9"/>
<keyword evidence="10" id="KW-1185">Reference proteome</keyword>
<evidence type="ECO:0000256" key="2">
    <source>
        <dbReference type="ARBA" id="ARBA00022670"/>
    </source>
</evidence>
<dbReference type="Pfam" id="PF01435">
    <property type="entry name" value="Peptidase_M48"/>
    <property type="match status" value="1"/>
</dbReference>